<feature type="compositionally biased region" description="Polar residues" evidence="11">
    <location>
        <begin position="558"/>
        <end position="570"/>
    </location>
</feature>
<feature type="domain" description="MADS-box" evidence="12">
    <location>
        <begin position="47"/>
        <end position="87"/>
    </location>
</feature>
<feature type="compositionally biased region" description="Basic residues" evidence="11">
    <location>
        <begin position="25"/>
        <end position="35"/>
    </location>
</feature>
<keyword evidence="4" id="KW-0812">Transmembrane</keyword>
<feature type="region of interest" description="Disordered" evidence="11">
    <location>
        <begin position="116"/>
        <end position="260"/>
    </location>
</feature>
<protein>
    <recommendedName>
        <fullName evidence="12">MADS-box domain-containing protein</fullName>
    </recommendedName>
</protein>
<evidence type="ECO:0000256" key="1">
    <source>
        <dbReference type="ARBA" id="ARBA00004123"/>
    </source>
</evidence>
<evidence type="ECO:0000256" key="3">
    <source>
        <dbReference type="ARBA" id="ARBA00008803"/>
    </source>
</evidence>
<dbReference type="GO" id="GO:0046983">
    <property type="term" value="F:protein dimerization activity"/>
    <property type="evidence" value="ECO:0007669"/>
    <property type="project" value="InterPro"/>
</dbReference>
<dbReference type="SUPFAM" id="SSF55455">
    <property type="entry name" value="SRF-like"/>
    <property type="match status" value="1"/>
</dbReference>
<evidence type="ECO:0000256" key="7">
    <source>
        <dbReference type="ARBA" id="ARBA00023125"/>
    </source>
</evidence>
<feature type="compositionally biased region" description="Low complexity" evidence="11">
    <location>
        <begin position="1104"/>
        <end position="1125"/>
    </location>
</feature>
<comment type="subcellular location">
    <subcellularLocation>
        <location evidence="2">Membrane</location>
        <topology evidence="2">Multi-pass membrane protein</topology>
    </subcellularLocation>
    <subcellularLocation>
        <location evidence="1">Nucleus</location>
    </subcellularLocation>
</comment>
<evidence type="ECO:0000256" key="4">
    <source>
        <dbReference type="ARBA" id="ARBA00022692"/>
    </source>
</evidence>
<dbReference type="InterPro" id="IPR008010">
    <property type="entry name" value="Tatp1"/>
</dbReference>
<dbReference type="Proteomes" id="UP000256970">
    <property type="component" value="Unassembled WGS sequence"/>
</dbReference>
<evidence type="ECO:0000256" key="2">
    <source>
        <dbReference type="ARBA" id="ARBA00004141"/>
    </source>
</evidence>
<sequence length="1381" mass="143588">MARYEREDMCPDDDDSEDEMGPAQHKAKPRRKSHQRPQGSDQIRQAFSKRKKGLVLKAYQLNALTDAKVFMFITNDKGTSWAYATPGFSSSLDADLLKQLRSLAHVPESAKLITEVMPDPPNAKQPADTAAADEHAAPHRADQVPVGVPPMRAAAGNGPARSRSSYSGDGAPAGACNDRVPLARSGSTTTNTRAQSLAQSEELPHTKQQHARPPSGSSMAGDARPNSAAAAAHNQYVQQQQQQQQQQQRAQGGKLLGMEPPTPCGMYNLMNQPAVANDSPTVVSDMAASCASPSSSKQQMLPPDVAAGVRLAAVVNAAAASGMPIAISQGGDEGWQQQQQQQQPASLQWMQQQELQQQANYNWQQYAYQQQQQYSQQQQQQQYAQQQQQQQYQQTADGWVAVEVSNQRCYGTAAGNDEDSKLQLHVCSTGYPGSGNGNAAAMWPPALQQAAANQQLLQPTHVLSSSAPNSTAGCSFEHMMRGLPPVRTKSQAAAAAAADWRDADGAHSAPAGPAGASGRPSQWIEFESKPDNLRQMSDTGCYASSSGYSSYGASPSCNANAQRASTSSPIDGQAASPAVAAAGSGPSSAAASMLLAREAASADPSPTAALSSQLCSLLAMDSPMHEGPVPADQQQQQQLGGWQEQGRGAEASAQQGASMHDASNQQQQQQQQQQQHNQGAYIPRTDDLVSDPLMEMLMDQAMAGGSHSRPGSSGGQHHQHMSIMEATLQQEQQQQQQPAMQVPYYGSNAQQQQQQQQLGQYGQPQYRQQPQVQHSMPIPISRGAQQQQQQQQPEQQQQLLQLSGLLQHFPLPPKSDADKPAWQEHVRQVLLSLQLQPQQQQQLMALIRDREQQALLARGCGTASGCSGSTTCSPVLPPGSCSNTGMMMLPPQQQQQQQQAMMGQSAGGNVPGVNYLPRGPGIVCMQGGGKQRHGPSRLSATSPAIDAAAAAGMDAPGMPSNMQGMQGSILGYVGQSGQSGTGSMAMYQHQQQMGGGEAAAMPANCMSMSVPVLVPMSMAAAMSAGYCVQQGMQQQVCSSGGMAAAAGGYGCMPQVMAMPVSSNAMMGMQPSISFEQQQQQGAASGMAAAAANPHLFATHHSRQASPAASDPGPPDAAAASPAHASLQQQHPASSAPGSLLADLQQQQQQQRTGMAACSSPLKRSQPCSGPFGLAASSAAAFIEAGAEAMSPLKRACRELPEPPSFATLLQTELGEDDAVAWAASAAANDSVKMAGNLQPCDSFLKFDSLGKVGSGSLPTFVTVGGGEAAAAQMAAAYAAAAAAGEGEGAGDGAAAAGGGCDDDAEDDGSMLQAVLAQAVDEGDCDGGCVLDDCDTEMGDVAAGSAAAVAPPAAGDAAAAAAADELQQCAVVDGGVAAQGAM</sequence>
<dbReference type="GO" id="GO:0005634">
    <property type="term" value="C:nucleus"/>
    <property type="evidence" value="ECO:0007669"/>
    <property type="project" value="UniProtKB-SubCell"/>
</dbReference>
<dbReference type="Gene3D" id="3.40.1810.10">
    <property type="entry name" value="Transcription factor, MADS-box"/>
    <property type="match status" value="1"/>
</dbReference>
<dbReference type="PROSITE" id="PS50066">
    <property type="entry name" value="MADS_BOX_2"/>
    <property type="match status" value="1"/>
</dbReference>
<feature type="compositionally biased region" description="Low complexity" evidence="11">
    <location>
        <begin position="574"/>
        <end position="585"/>
    </location>
</feature>
<feature type="region of interest" description="Disordered" evidence="11">
    <location>
        <begin position="488"/>
        <end position="522"/>
    </location>
</feature>
<dbReference type="STRING" id="3088.A0A383VN75"/>
<feature type="compositionally biased region" description="Polar residues" evidence="11">
    <location>
        <begin position="185"/>
        <end position="199"/>
    </location>
</feature>
<keyword evidence="5" id="KW-1133">Transmembrane helix</keyword>
<dbReference type="Pfam" id="PF00319">
    <property type="entry name" value="SRF-TF"/>
    <property type="match status" value="1"/>
</dbReference>
<name>A0A383VN75_TETOB</name>
<gene>
    <name evidence="13" type="ORF">BQ4739_LOCUS7403</name>
</gene>
<feature type="compositionally biased region" description="Basic and acidic residues" evidence="11">
    <location>
        <begin position="132"/>
        <end position="142"/>
    </location>
</feature>
<evidence type="ECO:0000256" key="6">
    <source>
        <dbReference type="ARBA" id="ARBA00023015"/>
    </source>
</evidence>
<dbReference type="SMART" id="SM00432">
    <property type="entry name" value="MADS"/>
    <property type="match status" value="1"/>
</dbReference>
<feature type="region of interest" description="Disordered" evidence="11">
    <location>
        <begin position="1099"/>
        <end position="1161"/>
    </location>
</feature>
<evidence type="ECO:0000313" key="14">
    <source>
        <dbReference type="Proteomes" id="UP000256970"/>
    </source>
</evidence>
<keyword evidence="6" id="KW-0805">Transcription regulation</keyword>
<evidence type="ECO:0000256" key="10">
    <source>
        <dbReference type="ARBA" id="ARBA00023242"/>
    </source>
</evidence>
<feature type="compositionally biased region" description="Polar residues" evidence="11">
    <location>
        <begin position="1126"/>
        <end position="1136"/>
    </location>
</feature>
<dbReference type="InterPro" id="IPR036879">
    <property type="entry name" value="TF_MADSbox_sf"/>
</dbReference>
<dbReference type="GO" id="GO:0005789">
    <property type="term" value="C:endoplasmic reticulum membrane"/>
    <property type="evidence" value="ECO:0007669"/>
    <property type="project" value="TreeGrafter"/>
</dbReference>
<feature type="region of interest" description="Disordered" evidence="11">
    <location>
        <begin position="553"/>
        <end position="585"/>
    </location>
</feature>
<feature type="compositionally biased region" description="Low complexity" evidence="11">
    <location>
        <begin position="633"/>
        <end position="648"/>
    </location>
</feature>
<feature type="compositionally biased region" description="Low complexity" evidence="11">
    <location>
        <begin position="228"/>
        <end position="251"/>
    </location>
</feature>
<keyword evidence="10" id="KW-0539">Nucleus</keyword>
<organism evidence="13 14">
    <name type="scientific">Tetradesmus obliquus</name>
    <name type="common">Green alga</name>
    <name type="synonym">Acutodesmus obliquus</name>
    <dbReference type="NCBI Taxonomy" id="3088"/>
    <lineage>
        <taxon>Eukaryota</taxon>
        <taxon>Viridiplantae</taxon>
        <taxon>Chlorophyta</taxon>
        <taxon>core chlorophytes</taxon>
        <taxon>Chlorophyceae</taxon>
        <taxon>CS clade</taxon>
        <taxon>Sphaeropleales</taxon>
        <taxon>Scenedesmaceae</taxon>
        <taxon>Tetradesmus</taxon>
    </lineage>
</organism>
<dbReference type="InterPro" id="IPR002100">
    <property type="entry name" value="TF_MADSbox"/>
</dbReference>
<dbReference type="PANTHER" id="PTHR13317:SF4">
    <property type="entry name" value="TRANSMEMBRANE ANTERIOR POSTERIOR TRANSFORMATION PROTEIN 1 HOMOLOG"/>
    <property type="match status" value="1"/>
</dbReference>
<feature type="compositionally biased region" description="Acidic residues" evidence="11">
    <location>
        <begin position="10"/>
        <end position="20"/>
    </location>
</feature>
<feature type="region of interest" description="Disordered" evidence="11">
    <location>
        <begin position="1"/>
        <end position="44"/>
    </location>
</feature>
<comment type="similarity">
    <text evidence="3">Belongs to the TAPT1 family.</text>
</comment>
<feature type="compositionally biased region" description="Low complexity" evidence="11">
    <location>
        <begin position="506"/>
        <end position="518"/>
    </location>
</feature>
<feature type="compositionally biased region" description="Polar residues" evidence="11">
    <location>
        <begin position="652"/>
        <end position="664"/>
    </location>
</feature>
<accession>A0A383VN75</accession>
<feature type="region of interest" description="Disordered" evidence="11">
    <location>
        <begin position="728"/>
        <end position="774"/>
    </location>
</feature>
<proteinExistence type="inferred from homology"/>
<dbReference type="GO" id="GO:0003677">
    <property type="term" value="F:DNA binding"/>
    <property type="evidence" value="ECO:0007669"/>
    <property type="project" value="UniProtKB-KW"/>
</dbReference>
<evidence type="ECO:0000256" key="8">
    <source>
        <dbReference type="ARBA" id="ARBA00023136"/>
    </source>
</evidence>
<evidence type="ECO:0000256" key="11">
    <source>
        <dbReference type="SAM" id="MobiDB-lite"/>
    </source>
</evidence>
<keyword evidence="9" id="KW-0804">Transcription</keyword>
<evidence type="ECO:0000313" key="13">
    <source>
        <dbReference type="EMBL" id="SZX66977.1"/>
    </source>
</evidence>
<dbReference type="EMBL" id="FNXT01000767">
    <property type="protein sequence ID" value="SZX66977.1"/>
    <property type="molecule type" value="Genomic_DNA"/>
</dbReference>
<evidence type="ECO:0000256" key="5">
    <source>
        <dbReference type="ARBA" id="ARBA00022989"/>
    </source>
</evidence>
<feature type="compositionally biased region" description="Low complexity" evidence="11">
    <location>
        <begin position="665"/>
        <end position="675"/>
    </location>
</feature>
<evidence type="ECO:0000256" key="9">
    <source>
        <dbReference type="ARBA" id="ARBA00023163"/>
    </source>
</evidence>
<feature type="compositionally biased region" description="Low complexity" evidence="11">
    <location>
        <begin position="750"/>
        <end position="773"/>
    </location>
</feature>
<feature type="region of interest" description="Disordered" evidence="11">
    <location>
        <begin position="622"/>
        <end position="679"/>
    </location>
</feature>
<reference evidence="13 14" key="1">
    <citation type="submission" date="2016-10" db="EMBL/GenBank/DDBJ databases">
        <authorList>
            <person name="Cai Z."/>
        </authorList>
    </citation>
    <scope>NUCLEOTIDE SEQUENCE [LARGE SCALE GENOMIC DNA]</scope>
</reference>
<keyword evidence="7" id="KW-0238">DNA-binding</keyword>
<keyword evidence="14" id="KW-1185">Reference proteome</keyword>
<keyword evidence="8" id="KW-0472">Membrane</keyword>
<evidence type="ECO:0000259" key="12">
    <source>
        <dbReference type="PROSITE" id="PS50066"/>
    </source>
</evidence>
<dbReference type="PANTHER" id="PTHR13317">
    <property type="entry name" value="TRANSMEMBRANE ANTERIOR POSTERIOR TRANSFORMATION PROTEIN 1 HOMOLOG"/>
    <property type="match status" value="1"/>
</dbReference>